<dbReference type="InterPro" id="IPR022903">
    <property type="entry name" value="GcvT_bac"/>
</dbReference>
<feature type="domain" description="GCVT N-terminal" evidence="9">
    <location>
        <begin position="11"/>
        <end position="266"/>
    </location>
</feature>
<evidence type="ECO:0000256" key="7">
    <source>
        <dbReference type="HAMAP-Rule" id="MF_00259"/>
    </source>
</evidence>
<dbReference type="PANTHER" id="PTHR43757">
    <property type="entry name" value="AMINOMETHYLTRANSFERASE"/>
    <property type="match status" value="1"/>
</dbReference>
<dbReference type="Gene3D" id="3.30.70.1400">
    <property type="entry name" value="Aminomethyltransferase beta-barrel domains"/>
    <property type="match status" value="1"/>
</dbReference>
<comment type="subunit">
    <text evidence="7">The glycine cleavage system is composed of four proteins: P, T, L and H.</text>
</comment>
<evidence type="ECO:0000313" key="12">
    <source>
        <dbReference type="Proteomes" id="UP000573963"/>
    </source>
</evidence>
<dbReference type="EC" id="2.1.2.10" evidence="2 7"/>
<feature type="binding site" evidence="8">
    <location>
        <position position="199"/>
    </location>
    <ligand>
        <name>substrate</name>
    </ligand>
</feature>
<dbReference type="GO" id="GO:0004047">
    <property type="term" value="F:aminomethyltransferase activity"/>
    <property type="evidence" value="ECO:0007669"/>
    <property type="project" value="UniProtKB-UniRule"/>
</dbReference>
<dbReference type="Gene3D" id="3.30.1360.120">
    <property type="entry name" value="Probable tRNA modification gtpase trme, domain 1"/>
    <property type="match status" value="1"/>
</dbReference>
<dbReference type="GO" id="GO:0019464">
    <property type="term" value="P:glycine decarboxylation via glycine cleavage system"/>
    <property type="evidence" value="ECO:0007669"/>
    <property type="project" value="UniProtKB-UniRule"/>
</dbReference>
<dbReference type="GO" id="GO:0005960">
    <property type="term" value="C:glycine cleavage complex"/>
    <property type="evidence" value="ECO:0007669"/>
    <property type="project" value="InterPro"/>
</dbReference>
<dbReference type="PANTHER" id="PTHR43757:SF2">
    <property type="entry name" value="AMINOMETHYLTRANSFERASE, MITOCHONDRIAL"/>
    <property type="match status" value="1"/>
</dbReference>
<organism evidence="11 12">
    <name type="scientific">Paraclostridium bifermentans</name>
    <name type="common">Clostridium bifermentans</name>
    <dbReference type="NCBI Taxonomy" id="1490"/>
    <lineage>
        <taxon>Bacteria</taxon>
        <taxon>Bacillati</taxon>
        <taxon>Bacillota</taxon>
        <taxon>Clostridia</taxon>
        <taxon>Peptostreptococcales</taxon>
        <taxon>Peptostreptococcaceae</taxon>
        <taxon>Paraclostridium</taxon>
    </lineage>
</organism>
<dbReference type="GO" id="GO:0005829">
    <property type="term" value="C:cytosol"/>
    <property type="evidence" value="ECO:0007669"/>
    <property type="project" value="TreeGrafter"/>
</dbReference>
<accession>A0AA44IGJ1</accession>
<evidence type="ECO:0000256" key="4">
    <source>
        <dbReference type="ARBA" id="ARBA00022679"/>
    </source>
</evidence>
<comment type="similarity">
    <text evidence="1 7">Belongs to the GcvT family.</text>
</comment>
<evidence type="ECO:0000259" key="9">
    <source>
        <dbReference type="Pfam" id="PF01571"/>
    </source>
</evidence>
<dbReference type="FunFam" id="3.30.70.1400:FF:000001">
    <property type="entry name" value="Aminomethyltransferase"/>
    <property type="match status" value="1"/>
</dbReference>
<feature type="domain" description="Aminomethyltransferase C-terminal" evidence="10">
    <location>
        <begin position="286"/>
        <end position="363"/>
    </location>
</feature>
<evidence type="ECO:0000259" key="10">
    <source>
        <dbReference type="Pfam" id="PF08669"/>
    </source>
</evidence>
<dbReference type="Pfam" id="PF01571">
    <property type="entry name" value="GCV_T"/>
    <property type="match status" value="1"/>
</dbReference>
<dbReference type="HAMAP" id="MF_00259">
    <property type="entry name" value="GcvT"/>
    <property type="match status" value="1"/>
</dbReference>
<dbReference type="Proteomes" id="UP000573963">
    <property type="component" value="Unassembled WGS sequence"/>
</dbReference>
<protein>
    <recommendedName>
        <fullName evidence="2 7">Aminomethyltransferase</fullName>
        <ecNumber evidence="2 7">2.1.2.10</ecNumber>
    </recommendedName>
    <alternativeName>
        <fullName evidence="5 7">Glycine cleavage system T protein</fullName>
    </alternativeName>
</protein>
<dbReference type="InterPro" id="IPR029043">
    <property type="entry name" value="GcvT/YgfZ_C"/>
</dbReference>
<dbReference type="RefSeq" id="WP_168931403.1">
    <property type="nucleotide sequence ID" value="NZ_JABAFD010000002.1"/>
</dbReference>
<name>A0AA44IGJ1_PARBF</name>
<gene>
    <name evidence="7 11" type="primary">gcvT</name>
    <name evidence="11" type="ORF">HF875_04900</name>
</gene>
<keyword evidence="3 7" id="KW-0032">Aminotransferase</keyword>
<dbReference type="SUPFAM" id="SSF101790">
    <property type="entry name" value="Aminomethyltransferase beta-barrel domain"/>
    <property type="match status" value="1"/>
</dbReference>
<evidence type="ECO:0000256" key="2">
    <source>
        <dbReference type="ARBA" id="ARBA00012616"/>
    </source>
</evidence>
<evidence type="ECO:0000256" key="8">
    <source>
        <dbReference type="PIRSR" id="PIRSR006487-1"/>
    </source>
</evidence>
<dbReference type="AlphaFoldDB" id="A0AA44IGJ1"/>
<dbReference type="FunFam" id="2.40.30.110:FF:000003">
    <property type="entry name" value="Aminomethyltransferase"/>
    <property type="match status" value="1"/>
</dbReference>
<dbReference type="GO" id="GO:0008483">
    <property type="term" value="F:transaminase activity"/>
    <property type="evidence" value="ECO:0007669"/>
    <property type="project" value="UniProtKB-KW"/>
</dbReference>
<dbReference type="InterPro" id="IPR006222">
    <property type="entry name" value="GCVT_N"/>
</dbReference>
<reference evidence="11 12" key="1">
    <citation type="submission" date="2020-04" db="EMBL/GenBank/DDBJ databases">
        <authorList>
            <person name="Hitch T.C.A."/>
            <person name="Wylensek D."/>
            <person name="Clavel T."/>
        </authorList>
    </citation>
    <scope>NUCLEOTIDE SEQUENCE [LARGE SCALE GENOMIC DNA]</scope>
    <source>
        <strain evidence="11 12">Med78_4-601-WT-2</strain>
    </source>
</reference>
<evidence type="ECO:0000256" key="6">
    <source>
        <dbReference type="ARBA" id="ARBA00047665"/>
    </source>
</evidence>
<evidence type="ECO:0000256" key="3">
    <source>
        <dbReference type="ARBA" id="ARBA00022576"/>
    </source>
</evidence>
<dbReference type="PIRSF" id="PIRSF006487">
    <property type="entry name" value="GcvT"/>
    <property type="match status" value="1"/>
</dbReference>
<dbReference type="InterPro" id="IPR027266">
    <property type="entry name" value="TrmE/GcvT-like"/>
</dbReference>
<dbReference type="InterPro" id="IPR028896">
    <property type="entry name" value="GcvT/YgfZ/DmdA"/>
</dbReference>
<dbReference type="NCBIfam" id="TIGR00528">
    <property type="entry name" value="gcvT"/>
    <property type="match status" value="1"/>
</dbReference>
<comment type="caution">
    <text evidence="11">The sequence shown here is derived from an EMBL/GenBank/DDBJ whole genome shotgun (WGS) entry which is preliminary data.</text>
</comment>
<sequence>MENLKKTYLLSAHEALGAKMIDFAGWYMPLEYEGLIKEHESVRNYAGLFDVSHMGEIIIKGAQAKSYLQNLITNDIEILEDNQAIYTFMCYPNGGVVDDLLVYRFDENNFYLVINASNIEKDFKWMNENKQDYDIEIENISSEISELAIQGPLSQRILQEICDENLDEIKSFYFNKNIKADQTSVLISRTGYTGEDGFEIYCKNEDVEKIWNKLLEVGEKYKLKPCGLGCRDTLRFEAGLPLYGNELSEAITPLEADFSFFVKLDKGNFIGKNELKMQKEKGLNIKLIGFELTGKGIARQGYEVMAYENVIGYVTTGYKSPTLNKSIGFALIDANYSEIGRDVDICIRKKKVKAKIINKRFYKKPTEIHA</sequence>
<dbReference type="InterPro" id="IPR006223">
    <property type="entry name" value="GcvT"/>
</dbReference>
<dbReference type="InterPro" id="IPR013977">
    <property type="entry name" value="GcvT_C"/>
</dbReference>
<comment type="function">
    <text evidence="7">The glycine cleavage system catalyzes the degradation of glycine.</text>
</comment>
<dbReference type="NCBIfam" id="NF001567">
    <property type="entry name" value="PRK00389.1"/>
    <property type="match status" value="1"/>
</dbReference>
<evidence type="ECO:0000313" key="11">
    <source>
        <dbReference type="EMBL" id="NME08846.1"/>
    </source>
</evidence>
<dbReference type="Gene3D" id="4.10.1250.10">
    <property type="entry name" value="Aminomethyltransferase fragment"/>
    <property type="match status" value="1"/>
</dbReference>
<evidence type="ECO:0000256" key="1">
    <source>
        <dbReference type="ARBA" id="ARBA00008609"/>
    </source>
</evidence>
<dbReference type="EMBL" id="JABAFD010000002">
    <property type="protein sequence ID" value="NME08846.1"/>
    <property type="molecule type" value="Genomic_DNA"/>
</dbReference>
<comment type="catalytic activity">
    <reaction evidence="6 7">
        <text>N(6)-[(R)-S(8)-aminomethyldihydrolipoyl]-L-lysyl-[protein] + (6S)-5,6,7,8-tetrahydrofolate = N(6)-[(R)-dihydrolipoyl]-L-lysyl-[protein] + (6R)-5,10-methylene-5,6,7,8-tetrahydrofolate + NH4(+)</text>
        <dbReference type="Rhea" id="RHEA:16945"/>
        <dbReference type="Rhea" id="RHEA-COMP:10475"/>
        <dbReference type="Rhea" id="RHEA-COMP:10492"/>
        <dbReference type="ChEBI" id="CHEBI:15636"/>
        <dbReference type="ChEBI" id="CHEBI:28938"/>
        <dbReference type="ChEBI" id="CHEBI:57453"/>
        <dbReference type="ChEBI" id="CHEBI:83100"/>
        <dbReference type="ChEBI" id="CHEBI:83143"/>
        <dbReference type="EC" id="2.1.2.10"/>
    </reaction>
</comment>
<proteinExistence type="inferred from homology"/>
<dbReference type="Gene3D" id="2.40.30.110">
    <property type="entry name" value="Aminomethyltransferase beta-barrel domains"/>
    <property type="match status" value="1"/>
</dbReference>
<dbReference type="FunFam" id="4.10.1250.10:FF:000001">
    <property type="entry name" value="Aminomethyltransferase"/>
    <property type="match status" value="1"/>
</dbReference>
<keyword evidence="4 7" id="KW-0808">Transferase</keyword>
<dbReference type="Pfam" id="PF08669">
    <property type="entry name" value="GCV_T_C"/>
    <property type="match status" value="1"/>
</dbReference>
<evidence type="ECO:0000256" key="5">
    <source>
        <dbReference type="ARBA" id="ARBA00031395"/>
    </source>
</evidence>
<dbReference type="SUPFAM" id="SSF103025">
    <property type="entry name" value="Folate-binding domain"/>
    <property type="match status" value="1"/>
</dbReference>